<evidence type="ECO:0000259" key="4">
    <source>
        <dbReference type="PROSITE" id="PS01031"/>
    </source>
</evidence>
<evidence type="ECO:0000256" key="1">
    <source>
        <dbReference type="PROSITE-ProRule" id="PRU00285"/>
    </source>
</evidence>
<dbReference type="WBParaSite" id="PSU_v2.g12552.t1">
    <property type="protein sequence ID" value="PSU_v2.g12552.t1"/>
    <property type="gene ID" value="PSU_v2.g12552"/>
</dbReference>
<protein>
    <submittedName>
        <fullName evidence="6">SHSP domain-containing protein</fullName>
    </submittedName>
</protein>
<dbReference type="PROSITE" id="PS01031">
    <property type="entry name" value="SHSP"/>
    <property type="match status" value="1"/>
</dbReference>
<dbReference type="InterPro" id="IPR008978">
    <property type="entry name" value="HSP20-like_chaperone"/>
</dbReference>
<evidence type="ECO:0000313" key="6">
    <source>
        <dbReference type="WBParaSite" id="PSU_v2.g12552.t1"/>
    </source>
</evidence>
<dbReference type="InterPro" id="IPR002068">
    <property type="entry name" value="A-crystallin/Hsp20_dom"/>
</dbReference>
<evidence type="ECO:0000256" key="3">
    <source>
        <dbReference type="SAM" id="MobiDB-lite"/>
    </source>
</evidence>
<name>A0A914XX80_9BILA</name>
<feature type="region of interest" description="Disordered" evidence="3">
    <location>
        <begin position="168"/>
        <end position="226"/>
    </location>
</feature>
<dbReference type="CDD" id="cd06526">
    <property type="entry name" value="metazoan_ACD"/>
    <property type="match status" value="1"/>
</dbReference>
<dbReference type="Proteomes" id="UP000887577">
    <property type="component" value="Unplaced"/>
</dbReference>
<feature type="region of interest" description="Disordered" evidence="3">
    <location>
        <begin position="105"/>
        <end position="140"/>
    </location>
</feature>
<dbReference type="AlphaFoldDB" id="A0A914XX80"/>
<feature type="compositionally biased region" description="Low complexity" evidence="3">
    <location>
        <begin position="189"/>
        <end position="202"/>
    </location>
</feature>
<comment type="similarity">
    <text evidence="1 2">Belongs to the small heat shock protein (HSP20) family.</text>
</comment>
<dbReference type="SUPFAM" id="SSF49764">
    <property type="entry name" value="HSP20-like chaperones"/>
    <property type="match status" value="1"/>
</dbReference>
<evidence type="ECO:0000256" key="2">
    <source>
        <dbReference type="RuleBase" id="RU003616"/>
    </source>
</evidence>
<reference evidence="6" key="1">
    <citation type="submission" date="2022-11" db="UniProtKB">
        <authorList>
            <consortium name="WormBaseParasite"/>
        </authorList>
    </citation>
    <scope>IDENTIFICATION</scope>
</reference>
<evidence type="ECO:0000313" key="5">
    <source>
        <dbReference type="Proteomes" id="UP000887577"/>
    </source>
</evidence>
<dbReference type="Pfam" id="PF00011">
    <property type="entry name" value="HSP20"/>
    <property type="match status" value="1"/>
</dbReference>
<feature type="domain" description="SHSP" evidence="4">
    <location>
        <begin position="58"/>
        <end position="181"/>
    </location>
</feature>
<keyword evidence="5" id="KW-1185">Reference proteome</keyword>
<accession>A0A914XX80</accession>
<proteinExistence type="inferred from homology"/>
<organism evidence="5 6">
    <name type="scientific">Panagrolaimus superbus</name>
    <dbReference type="NCBI Taxonomy" id="310955"/>
    <lineage>
        <taxon>Eukaryota</taxon>
        <taxon>Metazoa</taxon>
        <taxon>Ecdysozoa</taxon>
        <taxon>Nematoda</taxon>
        <taxon>Chromadorea</taxon>
        <taxon>Rhabditida</taxon>
        <taxon>Tylenchina</taxon>
        <taxon>Panagrolaimomorpha</taxon>
        <taxon>Panagrolaimoidea</taxon>
        <taxon>Panagrolaimidae</taxon>
        <taxon>Panagrolaimus</taxon>
    </lineage>
</organism>
<dbReference type="Gene3D" id="2.60.40.790">
    <property type="match status" value="1"/>
</dbReference>
<sequence>MSILPYNPYFDGPGAPFAGVGPYHPFAAWHSQHPFYATPFAWHPFSMLRAAEHQLWHQHRQLVNPQQQQQAIKQNGEFNYQMNAIGYKPEELGVDIKGHEVVISGQHRTDHHHGGGGGKNQSSGHQPSGHHQFYRRFTLPPGIKPDSLKCDVDDNGNLAISGKVDPNYQLAIENGPPQQYDQQYHRNQNHSSSERSSSNGRRTPIPIRHGSPPHDGLYRGQPAISY</sequence>